<keyword evidence="3" id="KW-1185">Reference proteome</keyword>
<name>A0YHR3_9GAMM</name>
<gene>
    <name evidence="2" type="ORF">GP2143_12376</name>
</gene>
<organism evidence="2 3">
    <name type="scientific">marine gamma proteobacterium HTCC2143</name>
    <dbReference type="NCBI Taxonomy" id="247633"/>
    <lineage>
        <taxon>Bacteria</taxon>
        <taxon>Pseudomonadati</taxon>
        <taxon>Pseudomonadota</taxon>
        <taxon>Gammaproteobacteria</taxon>
        <taxon>Cellvibrionales</taxon>
        <taxon>Spongiibacteraceae</taxon>
        <taxon>BD1-7 clade</taxon>
    </lineage>
</organism>
<dbReference type="Proteomes" id="UP000004931">
    <property type="component" value="Unassembled WGS sequence"/>
</dbReference>
<dbReference type="AlphaFoldDB" id="A0YHR3"/>
<dbReference type="OrthoDB" id="9155375at2"/>
<feature type="chain" id="PRO_5002630764" description="Lipoprotein" evidence="1">
    <location>
        <begin position="27"/>
        <end position="143"/>
    </location>
</feature>
<dbReference type="InterPro" id="IPR045500">
    <property type="entry name" value="DUF6491"/>
</dbReference>
<dbReference type="PROSITE" id="PS51257">
    <property type="entry name" value="PROKAR_LIPOPROTEIN"/>
    <property type="match status" value="1"/>
</dbReference>
<protein>
    <recommendedName>
        <fullName evidence="4">Lipoprotein</fullName>
    </recommendedName>
</protein>
<evidence type="ECO:0000313" key="3">
    <source>
        <dbReference type="Proteomes" id="UP000004931"/>
    </source>
</evidence>
<dbReference type="Pfam" id="PF20101">
    <property type="entry name" value="DUF6491"/>
    <property type="match status" value="1"/>
</dbReference>
<sequence length="143" mass="15711">MIITKILALSLTALLFACASSTPTPAPTPPAQLAQDRGYELGKPIDRIMNYRLDSWNYINPQAVIIHAGGNRDYLVTLRDRCHELMNTEVLATTSTGSAMRAKFDAIIVSLAGSRLAHSTSSTRKCYIEAIYLISRVKTPSKQ</sequence>
<dbReference type="EMBL" id="AAVT01000022">
    <property type="protein sequence ID" value="EAW29609.1"/>
    <property type="molecule type" value="Genomic_DNA"/>
</dbReference>
<evidence type="ECO:0000313" key="2">
    <source>
        <dbReference type="EMBL" id="EAW29609.1"/>
    </source>
</evidence>
<comment type="caution">
    <text evidence="2">The sequence shown here is derived from an EMBL/GenBank/DDBJ whole genome shotgun (WGS) entry which is preliminary data.</text>
</comment>
<proteinExistence type="predicted"/>
<feature type="signal peptide" evidence="1">
    <location>
        <begin position="1"/>
        <end position="26"/>
    </location>
</feature>
<evidence type="ECO:0008006" key="4">
    <source>
        <dbReference type="Google" id="ProtNLM"/>
    </source>
</evidence>
<reference evidence="2 3" key="1">
    <citation type="journal article" date="2010" name="J. Bacteriol.">
        <title>Genome sequence of the oligotrophic marine Gammaproteobacterium HTCC2143, isolated from the Oregon Coast.</title>
        <authorList>
            <person name="Oh H.M."/>
            <person name="Kang I."/>
            <person name="Ferriera S."/>
            <person name="Giovannoni S.J."/>
            <person name="Cho J.C."/>
        </authorList>
    </citation>
    <scope>NUCLEOTIDE SEQUENCE [LARGE SCALE GENOMIC DNA]</scope>
    <source>
        <strain evidence="2 3">HTCC2143</strain>
    </source>
</reference>
<accession>A0YHR3</accession>
<keyword evidence="1" id="KW-0732">Signal</keyword>
<evidence type="ECO:0000256" key="1">
    <source>
        <dbReference type="SAM" id="SignalP"/>
    </source>
</evidence>